<dbReference type="AlphaFoldDB" id="A0A848NYD1"/>
<dbReference type="Gene3D" id="6.10.30.10">
    <property type="match status" value="1"/>
</dbReference>
<dbReference type="GO" id="GO:0003677">
    <property type="term" value="F:DNA binding"/>
    <property type="evidence" value="ECO:0007669"/>
    <property type="project" value="UniProtKB-KW"/>
</dbReference>
<name>A0A848NYD1_9RALS</name>
<dbReference type="EMBL" id="JABBZM010000007">
    <property type="protein sequence ID" value="NMV38105.1"/>
    <property type="molecule type" value="Genomic_DNA"/>
</dbReference>
<dbReference type="SUPFAM" id="SSF50249">
    <property type="entry name" value="Nucleic acid-binding proteins"/>
    <property type="match status" value="1"/>
</dbReference>
<proteinExistence type="predicted"/>
<feature type="domain" description="ChsH2 rubredoxin-like zinc ribbon" evidence="2">
    <location>
        <begin position="17"/>
        <end position="51"/>
    </location>
</feature>
<evidence type="ECO:0000313" key="4">
    <source>
        <dbReference type="Proteomes" id="UP000575469"/>
    </source>
</evidence>
<evidence type="ECO:0000259" key="2">
    <source>
        <dbReference type="Pfam" id="PF12172"/>
    </source>
</evidence>
<dbReference type="Pfam" id="PF12172">
    <property type="entry name" value="zf-ChsH2"/>
    <property type="match status" value="1"/>
</dbReference>
<organism evidence="3 4">
    <name type="scientific">Ralstonia insidiosa</name>
    <dbReference type="NCBI Taxonomy" id="190721"/>
    <lineage>
        <taxon>Bacteria</taxon>
        <taxon>Pseudomonadati</taxon>
        <taxon>Pseudomonadota</taxon>
        <taxon>Betaproteobacteria</taxon>
        <taxon>Burkholderiales</taxon>
        <taxon>Burkholderiaceae</taxon>
        <taxon>Ralstonia</taxon>
    </lineage>
</organism>
<reference evidence="3 4" key="1">
    <citation type="submission" date="2020-04" db="EMBL/GenBank/DDBJ databases">
        <title>Ralstonia insidiosa genome sequencing and assembly.</title>
        <authorList>
            <person name="Martins R.C.R."/>
            <person name="Perdigao-Neto L.V."/>
            <person name="Levin A.S.S."/>
            <person name="Costa S.F."/>
        </authorList>
    </citation>
    <scope>NUCLEOTIDE SEQUENCE [LARGE SCALE GENOMIC DNA]</scope>
    <source>
        <strain evidence="3 4">5047</strain>
    </source>
</reference>
<dbReference type="InterPro" id="IPR002878">
    <property type="entry name" value="ChsH2_C"/>
</dbReference>
<evidence type="ECO:0000259" key="1">
    <source>
        <dbReference type="Pfam" id="PF01796"/>
    </source>
</evidence>
<dbReference type="InterPro" id="IPR012340">
    <property type="entry name" value="NA-bd_OB-fold"/>
</dbReference>
<feature type="domain" description="ChsH2 C-terminal OB-fold" evidence="1">
    <location>
        <begin position="53"/>
        <end position="113"/>
    </location>
</feature>
<dbReference type="InterPro" id="IPR022002">
    <property type="entry name" value="ChsH2_Znr"/>
</dbReference>
<dbReference type="PANTHER" id="PTHR34075:SF5">
    <property type="entry name" value="BLR3430 PROTEIN"/>
    <property type="match status" value="1"/>
</dbReference>
<dbReference type="Proteomes" id="UP000575469">
    <property type="component" value="Unassembled WGS sequence"/>
</dbReference>
<dbReference type="RefSeq" id="WP_104654762.1">
    <property type="nucleotide sequence ID" value="NZ_JABBZM010000007.1"/>
</dbReference>
<dbReference type="InterPro" id="IPR052513">
    <property type="entry name" value="Thioester_dehydratase-like"/>
</dbReference>
<evidence type="ECO:0000313" key="3">
    <source>
        <dbReference type="EMBL" id="NMV38105.1"/>
    </source>
</evidence>
<accession>A0A848NYD1</accession>
<sequence>MTESNSVAQTSGMPFTEGLEQGVLRFQSCTACGTPQTLTRYVCTRCGSRQLVWREAAGTGTVYATTMVSRAPSEAFRALAPYLLLLVDLDEGSRVMAHGTPGLKIGDRVHVRIEPIAGRPLPLFYPFNGNGDTQ</sequence>
<comment type="caution">
    <text evidence="3">The sequence shown here is derived from an EMBL/GenBank/DDBJ whole genome shotgun (WGS) entry which is preliminary data.</text>
</comment>
<dbReference type="Pfam" id="PF01796">
    <property type="entry name" value="OB_ChsH2_C"/>
    <property type="match status" value="1"/>
</dbReference>
<keyword evidence="3" id="KW-0238">DNA-binding</keyword>
<gene>
    <name evidence="3" type="ORF">HGR00_09310</name>
</gene>
<dbReference type="PANTHER" id="PTHR34075">
    <property type="entry name" value="BLR3430 PROTEIN"/>
    <property type="match status" value="1"/>
</dbReference>
<protein>
    <submittedName>
        <fullName evidence="3">DNA-binding protein</fullName>
    </submittedName>
</protein>